<name>A0A975U1S4_9PROT</name>
<organism evidence="1 2">
    <name type="scientific">Elioraea tepida</name>
    <dbReference type="NCBI Taxonomy" id="2843330"/>
    <lineage>
        <taxon>Bacteria</taxon>
        <taxon>Pseudomonadati</taxon>
        <taxon>Pseudomonadota</taxon>
        <taxon>Alphaproteobacteria</taxon>
        <taxon>Acetobacterales</taxon>
        <taxon>Elioraeaceae</taxon>
        <taxon>Elioraea</taxon>
    </lineage>
</organism>
<protein>
    <submittedName>
        <fullName evidence="1">Flagellar biosynthesis regulator FlaF</fullName>
    </submittedName>
</protein>
<dbReference type="EMBL" id="CP076448">
    <property type="protein sequence ID" value="QXM24770.1"/>
    <property type="molecule type" value="Genomic_DNA"/>
</dbReference>
<accession>A0A975U1S4</accession>
<dbReference type="AlphaFoldDB" id="A0A975U1S4"/>
<evidence type="ECO:0000313" key="2">
    <source>
        <dbReference type="Proteomes" id="UP000694001"/>
    </source>
</evidence>
<sequence>MTLNHGFILSSPEAFASTAERLLAAGDDLVARSKAFGDQQALWGEVLAAIAASGDTLPSALRDDLLRLAALVLEDLEEVEPDLALHVTVNRAMRDGLGEG</sequence>
<dbReference type="InterPro" id="IPR010845">
    <property type="entry name" value="FlaF"/>
</dbReference>
<reference evidence="1" key="1">
    <citation type="submission" date="2021-06" db="EMBL/GenBank/DDBJ databases">
        <title>Elioraea tepida, sp. nov., a moderately thermophilic aerobic anoxygenic phototrophic bacterium isolated from an alkaline siliceous hot spring mat community in Yellowstone National Park, WY, USA.</title>
        <authorList>
            <person name="Saini M.K."/>
            <person name="Yoshida S."/>
            <person name="Sebastian A."/>
            <person name="Hirose S."/>
            <person name="Hara E."/>
            <person name="Tamaki H."/>
            <person name="Soulier N.T."/>
            <person name="Albert I."/>
            <person name="Hanada S."/>
            <person name="Bryant D.A."/>
            <person name="Tank M."/>
        </authorList>
    </citation>
    <scope>NUCLEOTIDE SEQUENCE</scope>
    <source>
        <strain evidence="1">MS-P2</strain>
    </source>
</reference>
<keyword evidence="1" id="KW-0282">Flagellum</keyword>
<dbReference type="KEGG" id="elio:KO353_00295"/>
<dbReference type="RefSeq" id="WP_218285827.1">
    <property type="nucleotide sequence ID" value="NZ_CP076448.1"/>
</dbReference>
<dbReference type="GO" id="GO:0044781">
    <property type="term" value="P:bacterial-type flagellum organization"/>
    <property type="evidence" value="ECO:0007669"/>
    <property type="project" value="InterPro"/>
</dbReference>
<dbReference type="Pfam" id="PF07309">
    <property type="entry name" value="FlaF"/>
    <property type="match status" value="1"/>
</dbReference>
<keyword evidence="1" id="KW-0969">Cilium</keyword>
<keyword evidence="1" id="KW-0966">Cell projection</keyword>
<proteinExistence type="predicted"/>
<gene>
    <name evidence="1" type="ORF">KO353_00295</name>
</gene>
<dbReference type="Proteomes" id="UP000694001">
    <property type="component" value="Chromosome"/>
</dbReference>
<keyword evidence="2" id="KW-1185">Reference proteome</keyword>
<evidence type="ECO:0000313" key="1">
    <source>
        <dbReference type="EMBL" id="QXM24770.1"/>
    </source>
</evidence>